<gene>
    <name evidence="3" type="ORF">JXQ802_LOCUS57249</name>
    <name evidence="2" type="ORF">PYM288_LOCUS40662</name>
</gene>
<name>A0A815W195_9BILA</name>
<dbReference type="AlphaFoldDB" id="A0A815W195"/>
<feature type="chain" id="PRO_5036412419" evidence="1">
    <location>
        <begin position="20"/>
        <end position="116"/>
    </location>
</feature>
<keyword evidence="5" id="KW-1185">Reference proteome</keyword>
<dbReference type="EMBL" id="CAJNOL010014686">
    <property type="protein sequence ID" value="CAF1668859.1"/>
    <property type="molecule type" value="Genomic_DNA"/>
</dbReference>
<feature type="non-terminal residue" evidence="2">
    <location>
        <position position="1"/>
    </location>
</feature>
<accession>A0A815W195</accession>
<keyword evidence="1" id="KW-0732">Signal</keyword>
<evidence type="ECO:0000313" key="5">
    <source>
        <dbReference type="Proteomes" id="UP000663870"/>
    </source>
</evidence>
<organism evidence="2 4">
    <name type="scientific">Rotaria sordida</name>
    <dbReference type="NCBI Taxonomy" id="392033"/>
    <lineage>
        <taxon>Eukaryota</taxon>
        <taxon>Metazoa</taxon>
        <taxon>Spiralia</taxon>
        <taxon>Gnathifera</taxon>
        <taxon>Rotifera</taxon>
        <taxon>Eurotatoria</taxon>
        <taxon>Bdelloidea</taxon>
        <taxon>Philodinida</taxon>
        <taxon>Philodinidae</taxon>
        <taxon>Rotaria</taxon>
    </lineage>
</organism>
<comment type="caution">
    <text evidence="2">The sequence shown here is derived from an EMBL/GenBank/DDBJ whole genome shotgun (WGS) entry which is preliminary data.</text>
</comment>
<evidence type="ECO:0000313" key="3">
    <source>
        <dbReference type="EMBL" id="CAF1668859.1"/>
    </source>
</evidence>
<evidence type="ECO:0000313" key="4">
    <source>
        <dbReference type="Proteomes" id="UP000663854"/>
    </source>
</evidence>
<evidence type="ECO:0000313" key="2">
    <source>
        <dbReference type="EMBL" id="CAF1539363.1"/>
    </source>
</evidence>
<reference evidence="2" key="1">
    <citation type="submission" date="2021-02" db="EMBL/GenBank/DDBJ databases">
        <authorList>
            <person name="Nowell W R."/>
        </authorList>
    </citation>
    <scope>NUCLEOTIDE SEQUENCE</scope>
</reference>
<feature type="signal peptide" evidence="1">
    <location>
        <begin position="1"/>
        <end position="19"/>
    </location>
</feature>
<evidence type="ECO:0000256" key="1">
    <source>
        <dbReference type="SAM" id="SignalP"/>
    </source>
</evidence>
<dbReference type="EMBL" id="CAJNOH010012808">
    <property type="protein sequence ID" value="CAF1539363.1"/>
    <property type="molecule type" value="Genomic_DNA"/>
</dbReference>
<protein>
    <submittedName>
        <fullName evidence="2">Uncharacterized protein</fullName>
    </submittedName>
</protein>
<dbReference type="Proteomes" id="UP000663854">
    <property type="component" value="Unassembled WGS sequence"/>
</dbReference>
<proteinExistence type="predicted"/>
<sequence length="116" mass="13426">MYRQKILAIFVLFIVSIAAYPAKNEKICSQNFMINGTNLVTNYRKQVLVIGVTHLGCQACRNQAIKYNDLYRDLEYHNIREPDVRLILVNEQHGAQYLPGIYYGLHGHRLNNLIFG</sequence>
<dbReference type="Proteomes" id="UP000663870">
    <property type="component" value="Unassembled WGS sequence"/>
</dbReference>